<name>A0A835WSM2_9CHLO</name>
<gene>
    <name evidence="2" type="ORF">HYH02_003621</name>
</gene>
<proteinExistence type="predicted"/>
<evidence type="ECO:0000313" key="3">
    <source>
        <dbReference type="Proteomes" id="UP000613740"/>
    </source>
</evidence>
<accession>A0A835WSM2</accession>
<dbReference type="AlphaFoldDB" id="A0A835WSM2"/>
<feature type="region of interest" description="Disordered" evidence="1">
    <location>
        <begin position="389"/>
        <end position="481"/>
    </location>
</feature>
<dbReference type="OrthoDB" id="546456at2759"/>
<dbReference type="SUPFAM" id="SSF158615">
    <property type="entry name" value="RbcX-like"/>
    <property type="match status" value="1"/>
</dbReference>
<dbReference type="EMBL" id="JAEHOD010000007">
    <property type="protein sequence ID" value="KAG2451845.1"/>
    <property type="molecule type" value="Genomic_DNA"/>
</dbReference>
<feature type="compositionally biased region" description="Low complexity" evidence="1">
    <location>
        <begin position="156"/>
        <end position="181"/>
    </location>
</feature>
<dbReference type="Proteomes" id="UP000613740">
    <property type="component" value="Unassembled WGS sequence"/>
</dbReference>
<feature type="compositionally biased region" description="Pro residues" evidence="1">
    <location>
        <begin position="262"/>
        <end position="274"/>
    </location>
</feature>
<dbReference type="InterPro" id="IPR038052">
    <property type="entry name" value="Chaperonin_RbcX_sf"/>
</dbReference>
<reference evidence="2" key="1">
    <citation type="journal article" date="2020" name="bioRxiv">
        <title>Comparative genomics of Chlamydomonas.</title>
        <authorList>
            <person name="Craig R.J."/>
            <person name="Hasan A.R."/>
            <person name="Ness R.W."/>
            <person name="Keightley P.D."/>
        </authorList>
    </citation>
    <scope>NUCLEOTIDE SEQUENCE</scope>
    <source>
        <strain evidence="2">CCAP 11/173</strain>
    </source>
</reference>
<comment type="caution">
    <text evidence="2">The sequence shown here is derived from an EMBL/GenBank/DDBJ whole genome shotgun (WGS) entry which is preliminary data.</text>
</comment>
<sequence length="500" mass="50905">MRSPDDSPLRDGNRDRLMGLLTERAAKTLAYYLLETNHNMHNWMNRFIKDNPIPRDGNWDDVSGDSFLRKLLSMPMEEASPWGRDELFHNASLTDVDPRSIAQRIMEIRTQLALEFVQDLKYVAEDNKLLQLETLQASLLSTDSAIADGSAAARQAATNAPGGSGSPSGASSPSGSSTPGGVNSRPRDGDGEAARMRMRAERNSKDKAKKSVLPPSGSTPSNWRMRLEVEAQVHGDDPASPSAPASVTGIPDNTQTGIISPIRPPPAASAPPAVPAASDTPAAASSAQPSLASSSGPPTSSSSSSSSSGAAAAPPPLHPEVAEMLPLIRSRPSEALTPDVAAMLSSLALMSNGQLHPDIVSALRDAVAGGARLHPEMAELLRIDLDSSISGSGSASSASSASGSSSSGPAGAVVGSAGSGVGGGIAPRSSPGPSGPAVAAASAAAAAAAAASSSSSGSKPQVEVAESPAAVEAKQAKQEEDVEDAIAQLQNDSCLHSDDE</sequence>
<evidence type="ECO:0000256" key="1">
    <source>
        <dbReference type="SAM" id="MobiDB-lite"/>
    </source>
</evidence>
<dbReference type="Gene3D" id="1.10.1200.210">
    <property type="entry name" value="Chaperonin-like RbcX"/>
    <property type="match status" value="1"/>
</dbReference>
<evidence type="ECO:0000313" key="2">
    <source>
        <dbReference type="EMBL" id="KAG2451845.1"/>
    </source>
</evidence>
<protein>
    <submittedName>
        <fullName evidence="2">Uncharacterized protein</fullName>
    </submittedName>
</protein>
<feature type="compositionally biased region" description="Basic and acidic residues" evidence="1">
    <location>
        <begin position="225"/>
        <end position="237"/>
    </location>
</feature>
<organism evidence="2 3">
    <name type="scientific">Chlamydomonas schloesseri</name>
    <dbReference type="NCBI Taxonomy" id="2026947"/>
    <lineage>
        <taxon>Eukaryota</taxon>
        <taxon>Viridiplantae</taxon>
        <taxon>Chlorophyta</taxon>
        <taxon>core chlorophytes</taxon>
        <taxon>Chlorophyceae</taxon>
        <taxon>CS clade</taxon>
        <taxon>Chlamydomonadales</taxon>
        <taxon>Chlamydomonadaceae</taxon>
        <taxon>Chlamydomonas</taxon>
    </lineage>
</organism>
<feature type="region of interest" description="Disordered" evidence="1">
    <location>
        <begin position="152"/>
        <end position="317"/>
    </location>
</feature>
<feature type="compositionally biased region" description="Low complexity" evidence="1">
    <location>
        <begin position="275"/>
        <end position="312"/>
    </location>
</feature>
<feature type="compositionally biased region" description="Low complexity" evidence="1">
    <location>
        <begin position="426"/>
        <end position="473"/>
    </location>
</feature>
<feature type="compositionally biased region" description="Basic and acidic residues" evidence="1">
    <location>
        <begin position="185"/>
        <end position="206"/>
    </location>
</feature>
<feature type="compositionally biased region" description="Low complexity" evidence="1">
    <location>
        <begin position="389"/>
        <end position="416"/>
    </location>
</feature>
<keyword evidence="3" id="KW-1185">Reference proteome</keyword>